<dbReference type="Proteomes" id="UP000762676">
    <property type="component" value="Unassembled WGS sequence"/>
</dbReference>
<sequence>MHKHRSTERIAVIQAPSPRPGNMTFVKWKPRYLISFPKEEKSDTTDTMHSPRHQETSQSTIARAKKLMLVVSLRPSFRYTMMFKVLLMTPNEAMVIVRTKPLMSANTLYVLKLTSGEVMLLSSWLVLFTKMKELLVIAVGSIGSIAVHKVMF</sequence>
<dbReference type="AlphaFoldDB" id="A0AAV4JTC8"/>
<evidence type="ECO:0000313" key="1">
    <source>
        <dbReference type="EMBL" id="GFS24953.1"/>
    </source>
</evidence>
<protein>
    <submittedName>
        <fullName evidence="1">Uncharacterized protein</fullName>
    </submittedName>
</protein>
<dbReference type="EMBL" id="BMAT01014015">
    <property type="protein sequence ID" value="GFS24953.1"/>
    <property type="molecule type" value="Genomic_DNA"/>
</dbReference>
<gene>
    <name evidence="1" type="ORF">ElyMa_007015400</name>
</gene>
<accession>A0AAV4JTC8</accession>
<comment type="caution">
    <text evidence="1">The sequence shown here is derived from an EMBL/GenBank/DDBJ whole genome shotgun (WGS) entry which is preliminary data.</text>
</comment>
<organism evidence="1 2">
    <name type="scientific">Elysia marginata</name>
    <dbReference type="NCBI Taxonomy" id="1093978"/>
    <lineage>
        <taxon>Eukaryota</taxon>
        <taxon>Metazoa</taxon>
        <taxon>Spiralia</taxon>
        <taxon>Lophotrochozoa</taxon>
        <taxon>Mollusca</taxon>
        <taxon>Gastropoda</taxon>
        <taxon>Heterobranchia</taxon>
        <taxon>Euthyneura</taxon>
        <taxon>Panpulmonata</taxon>
        <taxon>Sacoglossa</taxon>
        <taxon>Placobranchoidea</taxon>
        <taxon>Plakobranchidae</taxon>
        <taxon>Elysia</taxon>
    </lineage>
</organism>
<evidence type="ECO:0000313" key="2">
    <source>
        <dbReference type="Proteomes" id="UP000762676"/>
    </source>
</evidence>
<keyword evidence="2" id="KW-1185">Reference proteome</keyword>
<proteinExistence type="predicted"/>
<name>A0AAV4JTC8_9GAST</name>
<reference evidence="1 2" key="1">
    <citation type="journal article" date="2021" name="Elife">
        <title>Chloroplast acquisition without the gene transfer in kleptoplastic sea slugs, Plakobranchus ocellatus.</title>
        <authorList>
            <person name="Maeda T."/>
            <person name="Takahashi S."/>
            <person name="Yoshida T."/>
            <person name="Shimamura S."/>
            <person name="Takaki Y."/>
            <person name="Nagai Y."/>
            <person name="Toyoda A."/>
            <person name="Suzuki Y."/>
            <person name="Arimoto A."/>
            <person name="Ishii H."/>
            <person name="Satoh N."/>
            <person name="Nishiyama T."/>
            <person name="Hasebe M."/>
            <person name="Maruyama T."/>
            <person name="Minagawa J."/>
            <person name="Obokata J."/>
            <person name="Shigenobu S."/>
        </authorList>
    </citation>
    <scope>NUCLEOTIDE SEQUENCE [LARGE SCALE GENOMIC DNA]</scope>
</reference>